<keyword evidence="6" id="KW-1185">Reference proteome</keyword>
<dbReference type="InterPro" id="IPR011992">
    <property type="entry name" value="EF-hand-dom_pair"/>
</dbReference>
<dbReference type="EnsemblMetazoa" id="G28067.2">
    <property type="protein sequence ID" value="G28067.2:cds"/>
    <property type="gene ID" value="G28067"/>
</dbReference>
<evidence type="ECO:0000256" key="2">
    <source>
        <dbReference type="ARBA" id="ARBA00022837"/>
    </source>
</evidence>
<name>A0A8W8LI67_MAGGI</name>
<reference evidence="5" key="1">
    <citation type="submission" date="2022-08" db="UniProtKB">
        <authorList>
            <consortium name="EnsemblMetazoa"/>
        </authorList>
    </citation>
    <scope>IDENTIFICATION</scope>
    <source>
        <strain evidence="5">05x7-T-G4-1.051#20</strain>
    </source>
</reference>
<organism evidence="5 6">
    <name type="scientific">Magallana gigas</name>
    <name type="common">Pacific oyster</name>
    <name type="synonym">Crassostrea gigas</name>
    <dbReference type="NCBI Taxonomy" id="29159"/>
    <lineage>
        <taxon>Eukaryota</taxon>
        <taxon>Metazoa</taxon>
        <taxon>Spiralia</taxon>
        <taxon>Lophotrochozoa</taxon>
        <taxon>Mollusca</taxon>
        <taxon>Bivalvia</taxon>
        <taxon>Autobranchia</taxon>
        <taxon>Pteriomorphia</taxon>
        <taxon>Ostreida</taxon>
        <taxon>Ostreoidea</taxon>
        <taxon>Ostreidae</taxon>
        <taxon>Magallana</taxon>
    </lineage>
</organism>
<dbReference type="GO" id="GO:0005509">
    <property type="term" value="F:calcium ion binding"/>
    <property type="evidence" value="ECO:0007669"/>
    <property type="project" value="InterPro"/>
</dbReference>
<dbReference type="PROSITE" id="PS50222">
    <property type="entry name" value="EF_HAND_2"/>
    <property type="match status" value="2"/>
</dbReference>
<dbReference type="AlphaFoldDB" id="A0A8W8LI67"/>
<dbReference type="InterPro" id="IPR051242">
    <property type="entry name" value="WD-EF-hand_domain"/>
</dbReference>
<dbReference type="Gene3D" id="1.10.238.10">
    <property type="entry name" value="EF-hand"/>
    <property type="match status" value="1"/>
</dbReference>
<dbReference type="SUPFAM" id="SSF47473">
    <property type="entry name" value="EF-hand"/>
    <property type="match status" value="1"/>
</dbReference>
<keyword evidence="2" id="KW-0106">Calcium</keyword>
<dbReference type="InterPro" id="IPR002048">
    <property type="entry name" value="EF_hand_dom"/>
</dbReference>
<dbReference type="PROSITE" id="PS00018">
    <property type="entry name" value="EF_HAND_1"/>
    <property type="match status" value="1"/>
</dbReference>
<dbReference type="InterPro" id="IPR018247">
    <property type="entry name" value="EF_Hand_1_Ca_BS"/>
</dbReference>
<feature type="region of interest" description="Disordered" evidence="3">
    <location>
        <begin position="79"/>
        <end position="111"/>
    </location>
</feature>
<keyword evidence="1" id="KW-0677">Repeat</keyword>
<dbReference type="PANTHER" id="PTHR44324:SF4">
    <property type="entry name" value="WD40 REPEAT DOMAIN 95"/>
    <property type="match status" value="1"/>
</dbReference>
<evidence type="ECO:0000256" key="3">
    <source>
        <dbReference type="SAM" id="MobiDB-lite"/>
    </source>
</evidence>
<protein>
    <recommendedName>
        <fullName evidence="4">EF-hand domain-containing protein</fullName>
    </recommendedName>
</protein>
<proteinExistence type="predicted"/>
<feature type="domain" description="EF-hand" evidence="4">
    <location>
        <begin position="161"/>
        <end position="196"/>
    </location>
</feature>
<feature type="domain" description="EF-hand" evidence="4">
    <location>
        <begin position="199"/>
        <end position="234"/>
    </location>
</feature>
<dbReference type="Proteomes" id="UP000005408">
    <property type="component" value="Unassembled WGS sequence"/>
</dbReference>
<evidence type="ECO:0000313" key="5">
    <source>
        <dbReference type="EnsemblMetazoa" id="G28067.2:cds"/>
    </source>
</evidence>
<dbReference type="PANTHER" id="PTHR44324">
    <property type="entry name" value="WD40 REPEAT DOMAIN 95"/>
    <property type="match status" value="1"/>
</dbReference>
<accession>A0A8W8LI67</accession>
<dbReference type="Pfam" id="PF13499">
    <property type="entry name" value="EF-hand_7"/>
    <property type="match status" value="1"/>
</dbReference>
<sequence>NPWTPLFDSGVYISESEDGLIESLSEGFLHKLILIMPPSRPVTSSHRGRKKLIRPSSASANLHCYSISVLDNGQRPATAATSGLLSDKPQRPTTQAGGSRKQWEPPKEDTSFIEAAKQPRRLTLGAVDGILELESIKRPGNIQGSVSQQLKNKIEEQINIETLEQLKQAFAEADANQSGQLDLEEFKALLKQRLYIKGNKENQIDSLFMKIDWSSEGVISWDEFCTYMQLEYAEKEDSYLRSKEVSFHLPAKIQNPQHKNPILKITDTQDGTFIACSQVKL</sequence>
<evidence type="ECO:0000256" key="1">
    <source>
        <dbReference type="ARBA" id="ARBA00022737"/>
    </source>
</evidence>
<evidence type="ECO:0000313" key="6">
    <source>
        <dbReference type="Proteomes" id="UP000005408"/>
    </source>
</evidence>
<evidence type="ECO:0000259" key="4">
    <source>
        <dbReference type="PROSITE" id="PS50222"/>
    </source>
</evidence>
<dbReference type="SMART" id="SM00054">
    <property type="entry name" value="EFh"/>
    <property type="match status" value="2"/>
</dbReference>
<feature type="compositionally biased region" description="Basic and acidic residues" evidence="3">
    <location>
        <begin position="101"/>
        <end position="110"/>
    </location>
</feature>